<organism evidence="9 10">
    <name type="scientific">Acorus gramineus</name>
    <name type="common">Dwarf sweet flag</name>
    <dbReference type="NCBI Taxonomy" id="55184"/>
    <lineage>
        <taxon>Eukaryota</taxon>
        <taxon>Viridiplantae</taxon>
        <taxon>Streptophyta</taxon>
        <taxon>Embryophyta</taxon>
        <taxon>Tracheophyta</taxon>
        <taxon>Spermatophyta</taxon>
        <taxon>Magnoliopsida</taxon>
        <taxon>Liliopsida</taxon>
        <taxon>Acoraceae</taxon>
        <taxon>Acorus</taxon>
    </lineage>
</organism>
<feature type="region of interest" description="Disordered" evidence="7">
    <location>
        <begin position="1371"/>
        <end position="1433"/>
    </location>
</feature>
<feature type="compositionally biased region" description="Basic and acidic residues" evidence="7">
    <location>
        <begin position="1256"/>
        <end position="1284"/>
    </location>
</feature>
<feature type="compositionally biased region" description="Polar residues" evidence="7">
    <location>
        <begin position="803"/>
        <end position="815"/>
    </location>
</feature>
<comment type="similarity">
    <text evidence="3">Belongs to the INCENP family.</text>
</comment>
<feature type="region of interest" description="Disordered" evidence="7">
    <location>
        <begin position="803"/>
        <end position="826"/>
    </location>
</feature>
<feature type="region of interest" description="Disordered" evidence="7">
    <location>
        <begin position="1126"/>
        <end position="1166"/>
    </location>
</feature>
<dbReference type="Pfam" id="PF03941">
    <property type="entry name" value="INCENP_ARK-bind"/>
    <property type="match status" value="1"/>
</dbReference>
<evidence type="ECO:0000256" key="3">
    <source>
        <dbReference type="ARBA" id="ARBA00010042"/>
    </source>
</evidence>
<evidence type="ECO:0000256" key="6">
    <source>
        <dbReference type="ARBA" id="ARBA00023242"/>
    </source>
</evidence>
<evidence type="ECO:0000313" key="9">
    <source>
        <dbReference type="EMBL" id="KAK1268751.1"/>
    </source>
</evidence>
<dbReference type="InterPro" id="IPR050875">
    <property type="entry name" value="Troponin_I"/>
</dbReference>
<evidence type="ECO:0000259" key="8">
    <source>
        <dbReference type="Pfam" id="PF03941"/>
    </source>
</evidence>
<feature type="region of interest" description="Disordered" evidence="7">
    <location>
        <begin position="1256"/>
        <end position="1356"/>
    </location>
</feature>
<feature type="region of interest" description="Disordered" evidence="7">
    <location>
        <begin position="857"/>
        <end position="881"/>
    </location>
</feature>
<dbReference type="PANTHER" id="PTHR13738">
    <property type="entry name" value="TROPONIN I"/>
    <property type="match status" value="1"/>
</dbReference>
<dbReference type="InterPro" id="IPR005635">
    <property type="entry name" value="Inner_centromere_prot_ARK-bd"/>
</dbReference>
<sequence>MSSLELLFAQIFDHKNSIVDQLRQNRDFLDQSLASHLLINGIRPPPWLSSSSAIARSGEPSDADLRNLKKEELISGLLFRPQQPTGLSTVGRGTLYSHPAIKADNVQLSETCFSSGWFCPDEVHKSCTSASLLQQKMVTNGVSKLEPIASTPLAEADSEVDKIQTDLERSHAMLQRSKARQKDLELRLHSRSKGKSAECHGTNGVVGEVEIISHPCLAGDTVKSSRRVTKSRSVSLKDHIEESLKANSLHSLEKTQLDLKACPPAKSMEEGNSLFNVIGGMVDPEAHDETMLSEPACDVEGAGHLVHPVLQTSTYNQVAHDDMDIFVKPKKLAFDDTEDCIYENKILSSSTKCMEGESEGELGNQFCEAIVTELEAPEFSKEGCIMKHLQEAPDLYANNRPKQEMLLITGVGDGQEDSSRASDEGRASGVLELVGGRAPGNDLQNSPCRREAGGKKASCLELTGSYDSEGFHLEKCLNESFQQAKEVVIDNCDDLPANISLGCNGLMGHEPIPSHSSVVFSDVEERLLRSPSQNLFFKEDEVIAGVSDVQCMGEMVVGLSSDPGQSTKMDFDNDTHLHLDGDICLSHADNDDHFSEVQEKDLFESPRDIVKRSLAWNLQRITPAAAHDVNVRPEAWYSLRSSPSHNEEKSCSKLNQNQNTEARPPKYTSETTWPKCKKRKTEHDHMATSRKVKGFRPTLQIHEDSSPTHLKSLENSSGNLVGLTKNPSVEAHHSTKCRKMKVDHSLKIEDENRISSMDENAGEDSLDFEEKQHVDGDQQPCLITEMGISEPTCEHADLNKCNTSEEVQDSPSQENELGGAPGQEGIRYSGDFEKVIEAMTHNARHILFSNYAFNSQESGDATSSHFDDDMHTDTATGSYSPRLMEDPVIFASLDLPREKKEWESLPAQLCRSTGMFTPVPHSSEKHKIHAMPYNGQSLPNGHLKDVNMSSSSADVSMRSGASKCGDLVNVYNISVGEDSSLMNGFYFDTVPPISSKFGWDGRRSACTPPVGKSKGSSSGSGTFNSNPSLTCFRIDEDAVMENSQLDELDGMSLKGVTSEERKMPPSRHVLGNVTSVCQNAQVFHASTEILERSLDLVNRESDNLMQISMKHDTANSCNFEHGYEKEAKGKENKYPSVGKNKVPRSSESLHSTISRPNLTSNACERNTSKKFPGKVLKTNNIVSNVSSFIPFVQQKQPAAEVLTGKRDIKVKALEAAEVAKRMAEKKENERKMKKEAARLERAKLEQENARQMEIKQKLKEEERKKKEVNMEARKRQREEDEKKERERKRKCVEENRRQQKEQEEKLRCEKEERLQKRKIADGKSRKETEDLKRQNNLKKEKEVSGTMDSLKMDPKNSKLSVEVFLNGSSILKGDESCKEPTEKVNSAYGLQKASGREFQDIEEEQQSDSYEISPYRDSDDEEEDEEDNRCKGKIFPPWTRKDILFEFLRAQQHIDASKIFPRAKCFNCEDILPPRNKR</sequence>
<keyword evidence="5" id="KW-0206">Cytoskeleton</keyword>
<dbReference type="GO" id="GO:0005819">
    <property type="term" value="C:spindle"/>
    <property type="evidence" value="ECO:0007669"/>
    <property type="project" value="UniProtKB-SubCell"/>
</dbReference>
<evidence type="ECO:0000256" key="5">
    <source>
        <dbReference type="ARBA" id="ARBA00023212"/>
    </source>
</evidence>
<keyword evidence="4" id="KW-0963">Cytoplasm</keyword>
<feature type="compositionally biased region" description="Basic and acidic residues" evidence="7">
    <location>
        <begin position="1372"/>
        <end position="1382"/>
    </location>
</feature>
<evidence type="ECO:0000256" key="4">
    <source>
        <dbReference type="ARBA" id="ARBA00022490"/>
    </source>
</evidence>
<proteinExistence type="inferred from homology"/>
<comment type="subcellular location">
    <subcellularLocation>
        <location evidence="2">Cytoplasm</location>
        <location evidence="2">Cytoskeleton</location>
        <location evidence="2">Spindle</location>
    </subcellularLocation>
    <subcellularLocation>
        <location evidence="1">Nucleus</location>
    </subcellularLocation>
</comment>
<evidence type="ECO:0000256" key="7">
    <source>
        <dbReference type="SAM" id="MobiDB-lite"/>
    </source>
</evidence>
<protein>
    <recommendedName>
        <fullName evidence="8">Inner centromere protein ARK-binding domain-containing protein</fullName>
    </recommendedName>
</protein>
<feature type="compositionally biased region" description="Polar residues" evidence="7">
    <location>
        <begin position="1143"/>
        <end position="1165"/>
    </location>
</feature>
<keyword evidence="6" id="KW-0539">Nucleus</keyword>
<evidence type="ECO:0000256" key="1">
    <source>
        <dbReference type="ARBA" id="ARBA00004123"/>
    </source>
</evidence>
<feature type="domain" description="Inner centromere protein ARK-binding" evidence="8">
    <location>
        <begin position="1417"/>
        <end position="1471"/>
    </location>
</feature>
<feature type="compositionally biased region" description="Acidic residues" evidence="7">
    <location>
        <begin position="1418"/>
        <end position="1427"/>
    </location>
</feature>
<feature type="compositionally biased region" description="Basic and acidic residues" evidence="7">
    <location>
        <begin position="1291"/>
        <end position="1343"/>
    </location>
</feature>
<evidence type="ECO:0000256" key="2">
    <source>
        <dbReference type="ARBA" id="ARBA00004186"/>
    </source>
</evidence>
<comment type="caution">
    <text evidence="9">The sequence shown here is derived from an EMBL/GenBank/DDBJ whole genome shotgun (WGS) entry which is preliminary data.</text>
</comment>
<evidence type="ECO:0000313" key="10">
    <source>
        <dbReference type="Proteomes" id="UP001179952"/>
    </source>
</evidence>
<reference evidence="9" key="2">
    <citation type="submission" date="2023-06" db="EMBL/GenBank/DDBJ databases">
        <authorList>
            <person name="Ma L."/>
            <person name="Liu K.-W."/>
            <person name="Li Z."/>
            <person name="Hsiao Y.-Y."/>
            <person name="Qi Y."/>
            <person name="Fu T."/>
            <person name="Tang G."/>
            <person name="Zhang D."/>
            <person name="Sun W.-H."/>
            <person name="Liu D.-K."/>
            <person name="Li Y."/>
            <person name="Chen G.-Z."/>
            <person name="Liu X.-D."/>
            <person name="Liao X.-Y."/>
            <person name="Jiang Y.-T."/>
            <person name="Yu X."/>
            <person name="Hao Y."/>
            <person name="Huang J."/>
            <person name="Zhao X.-W."/>
            <person name="Ke S."/>
            <person name="Chen Y.-Y."/>
            <person name="Wu W.-L."/>
            <person name="Hsu J.-L."/>
            <person name="Lin Y.-F."/>
            <person name="Huang M.-D."/>
            <person name="Li C.-Y."/>
            <person name="Huang L."/>
            <person name="Wang Z.-W."/>
            <person name="Zhao X."/>
            <person name="Zhong W.-Y."/>
            <person name="Peng D.-H."/>
            <person name="Ahmad S."/>
            <person name="Lan S."/>
            <person name="Zhang J.-S."/>
            <person name="Tsai W.-C."/>
            <person name="Van De Peer Y."/>
            <person name="Liu Z.-J."/>
        </authorList>
    </citation>
    <scope>NUCLEOTIDE SEQUENCE</scope>
    <source>
        <strain evidence="9">SCP</strain>
        <tissue evidence="9">Leaves</tissue>
    </source>
</reference>
<name>A0AAV9AX73_ACOGR</name>
<accession>A0AAV9AX73</accession>
<dbReference type="Proteomes" id="UP001179952">
    <property type="component" value="Unassembled WGS sequence"/>
</dbReference>
<gene>
    <name evidence="9" type="ORF">QJS04_geneDACA006706</name>
</gene>
<dbReference type="GO" id="GO:0005634">
    <property type="term" value="C:nucleus"/>
    <property type="evidence" value="ECO:0007669"/>
    <property type="project" value="UniProtKB-SubCell"/>
</dbReference>
<keyword evidence="10" id="KW-1185">Reference proteome</keyword>
<feature type="region of interest" description="Disordered" evidence="7">
    <location>
        <begin position="640"/>
        <end position="688"/>
    </location>
</feature>
<dbReference type="PANTHER" id="PTHR13738:SF1">
    <property type="entry name" value="TROPONIN I"/>
    <property type="match status" value="1"/>
</dbReference>
<dbReference type="EMBL" id="JAUJYN010000006">
    <property type="protein sequence ID" value="KAK1268751.1"/>
    <property type="molecule type" value="Genomic_DNA"/>
</dbReference>
<reference evidence="9" key="1">
    <citation type="journal article" date="2023" name="Nat. Commun.">
        <title>Diploid and tetraploid genomes of Acorus and the evolution of monocots.</title>
        <authorList>
            <person name="Ma L."/>
            <person name="Liu K.W."/>
            <person name="Li Z."/>
            <person name="Hsiao Y.Y."/>
            <person name="Qi Y."/>
            <person name="Fu T."/>
            <person name="Tang G.D."/>
            <person name="Zhang D."/>
            <person name="Sun W.H."/>
            <person name="Liu D.K."/>
            <person name="Li Y."/>
            <person name="Chen G.Z."/>
            <person name="Liu X.D."/>
            <person name="Liao X.Y."/>
            <person name="Jiang Y.T."/>
            <person name="Yu X."/>
            <person name="Hao Y."/>
            <person name="Huang J."/>
            <person name="Zhao X.W."/>
            <person name="Ke S."/>
            <person name="Chen Y.Y."/>
            <person name="Wu W.L."/>
            <person name="Hsu J.L."/>
            <person name="Lin Y.F."/>
            <person name="Huang M.D."/>
            <person name="Li C.Y."/>
            <person name="Huang L."/>
            <person name="Wang Z.W."/>
            <person name="Zhao X."/>
            <person name="Zhong W.Y."/>
            <person name="Peng D.H."/>
            <person name="Ahmad S."/>
            <person name="Lan S."/>
            <person name="Zhang J.S."/>
            <person name="Tsai W.C."/>
            <person name="Van de Peer Y."/>
            <person name="Liu Z.J."/>
        </authorList>
    </citation>
    <scope>NUCLEOTIDE SEQUENCE</scope>
    <source>
        <strain evidence="9">SCP</strain>
    </source>
</reference>
<feature type="compositionally biased region" description="Polar residues" evidence="7">
    <location>
        <begin position="652"/>
        <end position="661"/>
    </location>
</feature>